<keyword evidence="2" id="KW-0472">Membrane</keyword>
<protein>
    <recommendedName>
        <fullName evidence="5">Tubulin alpha chain</fullName>
    </recommendedName>
</protein>
<keyword evidence="2" id="KW-1133">Transmembrane helix</keyword>
<feature type="compositionally biased region" description="Basic and acidic residues" evidence="1">
    <location>
        <begin position="120"/>
        <end position="130"/>
    </location>
</feature>
<keyword evidence="4" id="KW-1185">Reference proteome</keyword>
<dbReference type="AlphaFoldDB" id="A0A5J5B6P1"/>
<name>A0A5J5B6P1_9ASTE</name>
<reference evidence="3 4" key="1">
    <citation type="submission" date="2019-09" db="EMBL/GenBank/DDBJ databases">
        <title>A chromosome-level genome assembly of the Chinese tupelo Nyssa sinensis.</title>
        <authorList>
            <person name="Yang X."/>
            <person name="Kang M."/>
            <person name="Yang Y."/>
            <person name="Xiong H."/>
            <person name="Wang M."/>
            <person name="Zhang Z."/>
            <person name="Wang Z."/>
            <person name="Wu H."/>
            <person name="Ma T."/>
            <person name="Liu J."/>
            <person name="Xi Z."/>
        </authorList>
    </citation>
    <scope>NUCLEOTIDE SEQUENCE [LARGE SCALE GENOMIC DNA]</scope>
    <source>
        <strain evidence="3">J267</strain>
        <tissue evidence="3">Leaf</tissue>
    </source>
</reference>
<evidence type="ECO:0000313" key="4">
    <source>
        <dbReference type="Proteomes" id="UP000325577"/>
    </source>
</evidence>
<dbReference type="PANTHER" id="PTHR35699">
    <property type="entry name" value="F2J10.10 PROTEIN"/>
    <property type="match status" value="1"/>
</dbReference>
<organism evidence="3 4">
    <name type="scientific">Nyssa sinensis</name>
    <dbReference type="NCBI Taxonomy" id="561372"/>
    <lineage>
        <taxon>Eukaryota</taxon>
        <taxon>Viridiplantae</taxon>
        <taxon>Streptophyta</taxon>
        <taxon>Embryophyta</taxon>
        <taxon>Tracheophyta</taxon>
        <taxon>Spermatophyta</taxon>
        <taxon>Magnoliopsida</taxon>
        <taxon>eudicotyledons</taxon>
        <taxon>Gunneridae</taxon>
        <taxon>Pentapetalae</taxon>
        <taxon>asterids</taxon>
        <taxon>Cornales</taxon>
        <taxon>Nyssaceae</taxon>
        <taxon>Nyssa</taxon>
    </lineage>
</organism>
<proteinExistence type="predicted"/>
<gene>
    <name evidence="3" type="ORF">F0562_027933</name>
</gene>
<sequence length="220" mass="24709">MALPQSYLKFRSDSFQSLSFFRLNYDSPATAVKALKLQTRRRCSVVAFKVCCRHQEGHQESSGEEPPESLFTKEMERRGMSPTSMLDDNNRSMLSLDENMKLKEDNSELSKENLGSTSTDIDKSLSSQRERSMALNSEGLEGLIPRAKLLLTIGGTFFISFWPLVLTIVALLSALYLYFGASFIHEASKAPMATPPYIDPHVLLEDGRTSQASHNVNYKK</sequence>
<dbReference type="OrthoDB" id="2016911at2759"/>
<evidence type="ECO:0008006" key="5">
    <source>
        <dbReference type="Google" id="ProtNLM"/>
    </source>
</evidence>
<dbReference type="Proteomes" id="UP000325577">
    <property type="component" value="Linkage Group LG15"/>
</dbReference>
<dbReference type="PANTHER" id="PTHR35699:SF1">
    <property type="entry name" value="F2J10.10 PROTEIN"/>
    <property type="match status" value="1"/>
</dbReference>
<evidence type="ECO:0000256" key="2">
    <source>
        <dbReference type="SAM" id="Phobius"/>
    </source>
</evidence>
<evidence type="ECO:0000256" key="1">
    <source>
        <dbReference type="SAM" id="MobiDB-lite"/>
    </source>
</evidence>
<dbReference type="EMBL" id="CM018038">
    <property type="protein sequence ID" value="KAA8538244.1"/>
    <property type="molecule type" value="Genomic_DNA"/>
</dbReference>
<evidence type="ECO:0000313" key="3">
    <source>
        <dbReference type="EMBL" id="KAA8538244.1"/>
    </source>
</evidence>
<keyword evidence="2" id="KW-0812">Transmembrane</keyword>
<feature type="transmembrane region" description="Helical" evidence="2">
    <location>
        <begin position="149"/>
        <end position="179"/>
    </location>
</feature>
<feature type="region of interest" description="Disordered" evidence="1">
    <location>
        <begin position="104"/>
        <end position="130"/>
    </location>
</feature>
<accession>A0A5J5B6P1</accession>